<proteinExistence type="predicted"/>
<accession>A0A5P2V2M1</accession>
<dbReference type="EMBL" id="CP023701">
    <property type="protein sequence ID" value="QEU83297.1"/>
    <property type="molecule type" value="Genomic_DNA"/>
</dbReference>
<dbReference type="Pfam" id="PF13508">
    <property type="entry name" value="Acetyltransf_7"/>
    <property type="match status" value="1"/>
</dbReference>
<sequence length="149" mass="15348">MRPARLRDAAGLHALSRAFVRSGALRARPADHYLDHVGEFLVAGGGGGAGEGLHGCLALRAEGPATAVLYNFCVAPGSQGRGVGSLLLSAAYARARRCGVRVMFTATTGSAALFLRHGFVPCAPADAPAGWAAALDPDRGSRVLRLTVR</sequence>
<evidence type="ECO:0000313" key="3">
    <source>
        <dbReference type="Proteomes" id="UP000326831"/>
    </source>
</evidence>
<dbReference type="SUPFAM" id="SSF55729">
    <property type="entry name" value="Acyl-CoA N-acyltransferases (Nat)"/>
    <property type="match status" value="1"/>
</dbReference>
<dbReference type="InterPro" id="IPR000182">
    <property type="entry name" value="GNAT_dom"/>
</dbReference>
<dbReference type="CDD" id="cd04301">
    <property type="entry name" value="NAT_SF"/>
    <property type="match status" value="1"/>
</dbReference>
<keyword evidence="2" id="KW-0808">Transferase</keyword>
<gene>
    <name evidence="2" type="ORF">CP968_31845</name>
</gene>
<organism evidence="2 3">
    <name type="scientific">Streptomyces subrutilus</name>
    <dbReference type="NCBI Taxonomy" id="36818"/>
    <lineage>
        <taxon>Bacteria</taxon>
        <taxon>Bacillati</taxon>
        <taxon>Actinomycetota</taxon>
        <taxon>Actinomycetes</taxon>
        <taxon>Kitasatosporales</taxon>
        <taxon>Streptomycetaceae</taxon>
        <taxon>Streptomyces</taxon>
    </lineage>
</organism>
<dbReference type="InterPro" id="IPR016181">
    <property type="entry name" value="Acyl_CoA_acyltransferase"/>
</dbReference>
<evidence type="ECO:0000313" key="2">
    <source>
        <dbReference type="EMBL" id="QEU83297.1"/>
    </source>
</evidence>
<evidence type="ECO:0000259" key="1">
    <source>
        <dbReference type="PROSITE" id="PS51186"/>
    </source>
</evidence>
<feature type="domain" description="N-acetyltransferase" evidence="1">
    <location>
        <begin position="1"/>
        <end position="149"/>
    </location>
</feature>
<dbReference type="KEGG" id="ssub:CP968_31845"/>
<reference evidence="2 3" key="1">
    <citation type="submission" date="2017-09" db="EMBL/GenBank/DDBJ databases">
        <authorList>
            <person name="Lee N."/>
            <person name="Cho B.-K."/>
        </authorList>
    </citation>
    <scope>NUCLEOTIDE SEQUENCE [LARGE SCALE GENOMIC DNA]</scope>
    <source>
        <strain evidence="2 3">ATCC 27467</strain>
    </source>
</reference>
<protein>
    <submittedName>
        <fullName evidence="2">GNAT family N-acetyltransferase</fullName>
    </submittedName>
</protein>
<dbReference type="AlphaFoldDB" id="A0A5P2V2M1"/>
<dbReference type="Proteomes" id="UP000326831">
    <property type="component" value="Chromosome"/>
</dbReference>
<name>A0A5P2V2M1_9ACTN</name>
<dbReference type="PROSITE" id="PS51186">
    <property type="entry name" value="GNAT"/>
    <property type="match status" value="1"/>
</dbReference>
<dbReference type="Gene3D" id="3.40.630.30">
    <property type="match status" value="1"/>
</dbReference>
<dbReference type="OrthoDB" id="4249167at2"/>
<dbReference type="GO" id="GO:0016747">
    <property type="term" value="F:acyltransferase activity, transferring groups other than amino-acyl groups"/>
    <property type="evidence" value="ECO:0007669"/>
    <property type="project" value="InterPro"/>
</dbReference>
<keyword evidence="3" id="KW-1185">Reference proteome</keyword>